<gene>
    <name evidence="1" type="ORF">CEXT_598031</name>
</gene>
<keyword evidence="2" id="KW-1185">Reference proteome</keyword>
<proteinExistence type="predicted"/>
<evidence type="ECO:0000313" key="2">
    <source>
        <dbReference type="Proteomes" id="UP001054945"/>
    </source>
</evidence>
<sequence length="105" mass="11946">MDCGVVVAFDDVFLLLLQPWLTCNKDTSLDRYRVKDGACREVTNYPRAPVSWRKRSKRGKAGILEGVCTPPLFQRALSRIQNNRAGAEEAFMLQAKLDCNRRCLL</sequence>
<dbReference type="EMBL" id="BPLR01021214">
    <property type="protein sequence ID" value="GIX87203.1"/>
    <property type="molecule type" value="Genomic_DNA"/>
</dbReference>
<reference evidence="1 2" key="1">
    <citation type="submission" date="2021-06" db="EMBL/GenBank/DDBJ databases">
        <title>Caerostris extrusa draft genome.</title>
        <authorList>
            <person name="Kono N."/>
            <person name="Arakawa K."/>
        </authorList>
    </citation>
    <scope>NUCLEOTIDE SEQUENCE [LARGE SCALE GENOMIC DNA]</scope>
</reference>
<evidence type="ECO:0000313" key="1">
    <source>
        <dbReference type="EMBL" id="GIX87203.1"/>
    </source>
</evidence>
<dbReference type="AlphaFoldDB" id="A0AAV4NS43"/>
<name>A0AAV4NS43_CAEEX</name>
<organism evidence="1 2">
    <name type="scientific">Caerostris extrusa</name>
    <name type="common">Bark spider</name>
    <name type="synonym">Caerostris bankana</name>
    <dbReference type="NCBI Taxonomy" id="172846"/>
    <lineage>
        <taxon>Eukaryota</taxon>
        <taxon>Metazoa</taxon>
        <taxon>Ecdysozoa</taxon>
        <taxon>Arthropoda</taxon>
        <taxon>Chelicerata</taxon>
        <taxon>Arachnida</taxon>
        <taxon>Araneae</taxon>
        <taxon>Araneomorphae</taxon>
        <taxon>Entelegynae</taxon>
        <taxon>Araneoidea</taxon>
        <taxon>Araneidae</taxon>
        <taxon>Caerostris</taxon>
    </lineage>
</organism>
<dbReference type="Proteomes" id="UP001054945">
    <property type="component" value="Unassembled WGS sequence"/>
</dbReference>
<comment type="caution">
    <text evidence="1">The sequence shown here is derived from an EMBL/GenBank/DDBJ whole genome shotgun (WGS) entry which is preliminary data.</text>
</comment>
<accession>A0AAV4NS43</accession>
<protein>
    <submittedName>
        <fullName evidence="1">Uncharacterized protein</fullName>
    </submittedName>
</protein>